<keyword evidence="2" id="KW-0812">Transmembrane</keyword>
<organism evidence="4 5">
    <name type="scientific">Vagococcus allomyrinae</name>
    <dbReference type="NCBI Taxonomy" id="2794353"/>
    <lineage>
        <taxon>Bacteria</taxon>
        <taxon>Bacillati</taxon>
        <taxon>Bacillota</taxon>
        <taxon>Bacilli</taxon>
        <taxon>Lactobacillales</taxon>
        <taxon>Enterococcaceae</taxon>
        <taxon>Vagococcus</taxon>
    </lineage>
</organism>
<feature type="transmembrane region" description="Helical" evidence="2">
    <location>
        <begin position="744"/>
        <end position="762"/>
    </location>
</feature>
<evidence type="ECO:0000256" key="3">
    <source>
        <dbReference type="SAM" id="SignalP"/>
    </source>
</evidence>
<evidence type="ECO:0000313" key="4">
    <source>
        <dbReference type="EMBL" id="MBP1039728.1"/>
    </source>
</evidence>
<dbReference type="Gene3D" id="1.20.1270.90">
    <property type="entry name" value="AF1782-like"/>
    <property type="match status" value="1"/>
</dbReference>
<evidence type="ECO:0000313" key="5">
    <source>
        <dbReference type="Proteomes" id="UP000674938"/>
    </source>
</evidence>
<feature type="chain" id="PRO_5037267241" evidence="3">
    <location>
        <begin position="42"/>
        <end position="769"/>
    </location>
</feature>
<feature type="compositionally biased region" description="Low complexity" evidence="1">
    <location>
        <begin position="68"/>
        <end position="85"/>
    </location>
</feature>
<feature type="signal peptide" evidence="3">
    <location>
        <begin position="1"/>
        <end position="41"/>
    </location>
</feature>
<keyword evidence="2" id="KW-1133">Transmembrane helix</keyword>
<sequence length="769" mass="86324">MKQHTRIEKLMHSRRMKKIINVATVAMLVCPLAIGAVNALADTETAEPTTEEIVPMEETVESTDLPVESTETSTPSSSEEQIETSNTDNPSSEVEENASSAYGEYLALDQRREDLVDAGADFSGSNISELKTNFLNAHANYYLTGNNWEAVILALKAFEAEVIRLESETEPQSAIIGYTFSGDKTTVKRGEWVSFTLIAHREDGTNSNIVIGTDGRALLSVNKYPIDGPAFPMNWDPGVYEAKVFSYGGTNNGVQLGETILITVVDESNRPDITKLKELYDKYLSLNEDDYHPLDWANFKKRIASDVGLLSSTESILANPSSEVAEETVADLNYRWESNLEWLSPDLKTLQARYDQYLSLVASDYRSESWQAFQDNLRENYALAYTEIDLKEESIGDGLTVEPIWITLGRWDEAFALLVFKDYQPEEWMKPYYEDLEEILAKYNGLVRADYTDSSYMAMEEYFNIGKDGDYIEHINYLIDSGKTPDIPDLETWFKQKIAFGWAGFDLLVKKNSTDNPTAGDLNLTEARKVYNKYKGLLEEQYTPESWKAMQQHATDSKAVNILETWLNKDPAFELPVSLEMTQGAIDTSIELLNDAMSKLVKAPTENKDLDLTKLQAIYDSIGDQKQYTEKSWKEFTDESVKWEKGFWLAEAKRLLIGKDVAWDNLDQAYIDKIATGLQHAINTLLVKEEANGGNGSNIGNTITTNVNNQNNNSSASNQGGNSTNISKSRSDKKLPETGEKETFVMFLAGIAALGLTMFSFMRKPQDSL</sequence>
<protein>
    <submittedName>
        <fullName evidence="4">LPXTG cell wall anchor domain-containing protein</fullName>
    </submittedName>
</protein>
<comment type="caution">
    <text evidence="4">The sequence shown here is derived from an EMBL/GenBank/DDBJ whole genome shotgun (WGS) entry which is preliminary data.</text>
</comment>
<gene>
    <name evidence="4" type="ORF">I6N95_01775</name>
</gene>
<keyword evidence="2" id="KW-0472">Membrane</keyword>
<dbReference type="RefSeq" id="WP_209524619.1">
    <property type="nucleotide sequence ID" value="NZ_JAEEGA010000001.1"/>
</dbReference>
<dbReference type="Proteomes" id="UP000674938">
    <property type="component" value="Unassembled WGS sequence"/>
</dbReference>
<reference evidence="4" key="1">
    <citation type="submission" date="2020-12" db="EMBL/GenBank/DDBJ databases">
        <title>Vagococcus allomyrinae sp. nov. and Enterococcus lavae sp. nov., isolated from the larvae of Allomyrina dichotoma.</title>
        <authorList>
            <person name="Lee S.D."/>
        </authorList>
    </citation>
    <scope>NUCLEOTIDE SEQUENCE</scope>
    <source>
        <strain evidence="4">BWB3-3</strain>
    </source>
</reference>
<dbReference type="AlphaFoldDB" id="A0A940PBL8"/>
<feature type="compositionally biased region" description="Polar residues" evidence="1">
    <location>
        <begin position="86"/>
        <end position="98"/>
    </location>
</feature>
<keyword evidence="3" id="KW-0732">Signal</keyword>
<feature type="region of interest" description="Disordered" evidence="1">
    <location>
        <begin position="55"/>
        <end position="98"/>
    </location>
</feature>
<evidence type="ECO:0000256" key="2">
    <source>
        <dbReference type="SAM" id="Phobius"/>
    </source>
</evidence>
<dbReference type="EMBL" id="JAEEGA010000001">
    <property type="protein sequence ID" value="MBP1039728.1"/>
    <property type="molecule type" value="Genomic_DNA"/>
</dbReference>
<feature type="compositionally biased region" description="Low complexity" evidence="1">
    <location>
        <begin position="698"/>
        <end position="725"/>
    </location>
</feature>
<accession>A0A940PBL8</accession>
<proteinExistence type="predicted"/>
<keyword evidence="5" id="KW-1185">Reference proteome</keyword>
<feature type="region of interest" description="Disordered" evidence="1">
    <location>
        <begin position="697"/>
        <end position="736"/>
    </location>
</feature>
<evidence type="ECO:0000256" key="1">
    <source>
        <dbReference type="SAM" id="MobiDB-lite"/>
    </source>
</evidence>
<dbReference type="NCBIfam" id="TIGR01167">
    <property type="entry name" value="LPXTG_anchor"/>
    <property type="match status" value="1"/>
</dbReference>
<name>A0A940PBL8_9ENTE</name>